<protein>
    <submittedName>
        <fullName evidence="1">Uncharacterized protein</fullName>
    </submittedName>
</protein>
<reference evidence="1" key="1">
    <citation type="submission" date="2013-12" db="EMBL/GenBank/DDBJ databases">
        <title>The Genome Sequence of Aphanomyces astaci APO3.</title>
        <authorList>
            <consortium name="The Broad Institute Genomics Platform"/>
            <person name="Russ C."/>
            <person name="Tyler B."/>
            <person name="van West P."/>
            <person name="Dieguez-Uribeondo J."/>
            <person name="Young S.K."/>
            <person name="Zeng Q."/>
            <person name="Gargeya S."/>
            <person name="Fitzgerald M."/>
            <person name="Abouelleil A."/>
            <person name="Alvarado L."/>
            <person name="Chapman S.B."/>
            <person name="Gainer-Dewar J."/>
            <person name="Goldberg J."/>
            <person name="Griggs A."/>
            <person name="Gujja S."/>
            <person name="Hansen M."/>
            <person name="Howarth C."/>
            <person name="Imamovic A."/>
            <person name="Ireland A."/>
            <person name="Larimer J."/>
            <person name="McCowan C."/>
            <person name="Murphy C."/>
            <person name="Pearson M."/>
            <person name="Poon T.W."/>
            <person name="Priest M."/>
            <person name="Roberts A."/>
            <person name="Saif S."/>
            <person name="Shea T."/>
            <person name="Sykes S."/>
            <person name="Wortman J."/>
            <person name="Nusbaum C."/>
            <person name="Birren B."/>
        </authorList>
    </citation>
    <scope>NUCLEOTIDE SEQUENCE [LARGE SCALE GENOMIC DNA]</scope>
    <source>
        <strain evidence="1">APO3</strain>
    </source>
</reference>
<dbReference type="RefSeq" id="XP_009834328.1">
    <property type="nucleotide sequence ID" value="XM_009836026.1"/>
</dbReference>
<dbReference type="EMBL" id="KI913137">
    <property type="protein sequence ID" value="ETV76203.1"/>
    <property type="molecule type" value="Genomic_DNA"/>
</dbReference>
<proteinExistence type="predicted"/>
<organism evidence="1">
    <name type="scientific">Aphanomyces astaci</name>
    <name type="common">Crayfish plague agent</name>
    <dbReference type="NCBI Taxonomy" id="112090"/>
    <lineage>
        <taxon>Eukaryota</taxon>
        <taxon>Sar</taxon>
        <taxon>Stramenopiles</taxon>
        <taxon>Oomycota</taxon>
        <taxon>Saprolegniomycetes</taxon>
        <taxon>Saprolegniales</taxon>
        <taxon>Verrucalvaceae</taxon>
        <taxon>Aphanomyces</taxon>
    </lineage>
</organism>
<dbReference type="AlphaFoldDB" id="W4GB82"/>
<evidence type="ECO:0000313" key="1">
    <source>
        <dbReference type="EMBL" id="ETV76203.1"/>
    </source>
</evidence>
<sequence length="91" mass="9786">MNWHPYNDLGYSQSAGYTIVRNDVGNPQFVESCPIGAPLTTCPSSKFDLVLGLSATSPLVNASRRGLGPFVAKRYIVAAVVSHAFRVVGFQ</sequence>
<accession>W4GB82</accession>
<dbReference type="GeneID" id="20811707"/>
<dbReference type="VEuPathDB" id="FungiDB:H257_09711"/>
<name>W4GB82_APHAT</name>
<gene>
    <name evidence="1" type="ORF">H257_09711</name>
</gene>